<organism evidence="2 3">
    <name type="scientific">Blastochloris viridis</name>
    <name type="common">Rhodopseudomonas viridis</name>
    <dbReference type="NCBI Taxonomy" id="1079"/>
    <lineage>
        <taxon>Bacteria</taxon>
        <taxon>Pseudomonadati</taxon>
        <taxon>Pseudomonadota</taxon>
        <taxon>Alphaproteobacteria</taxon>
        <taxon>Hyphomicrobiales</taxon>
        <taxon>Blastochloridaceae</taxon>
        <taxon>Blastochloris</taxon>
    </lineage>
</organism>
<proteinExistence type="predicted"/>
<dbReference type="Gene3D" id="3.40.630.30">
    <property type="match status" value="1"/>
</dbReference>
<reference evidence="3" key="1">
    <citation type="journal article" date="2016" name="Genome Announc.">
        <title>Revised genome sequence of the purple photosynthetic bacterium Blastochloris viridis.</title>
        <authorList>
            <person name="Liu L.N."/>
            <person name="Faulkner M."/>
            <person name="Liu X."/>
            <person name="Huang F."/>
            <person name="Darby A.C."/>
            <person name="Hall N."/>
        </authorList>
    </citation>
    <scope>NUCLEOTIDE SEQUENCE [LARGE SCALE GENOMIC DNA]</scope>
    <source>
        <strain evidence="3">ATCC 19567 / DSM 133 / F</strain>
    </source>
</reference>
<dbReference type="SUPFAM" id="SSF55729">
    <property type="entry name" value="Acyl-CoA N-acyltransferases (Nat)"/>
    <property type="match status" value="1"/>
</dbReference>
<protein>
    <submittedName>
        <fullName evidence="2">Protein involved in cellulose biosynthesis (CelD)</fullName>
    </submittedName>
</protein>
<dbReference type="EMBL" id="LN907867">
    <property type="protein sequence ID" value="CUU41748.1"/>
    <property type="molecule type" value="Genomic_DNA"/>
</dbReference>
<keyword evidence="3" id="KW-1185">Reference proteome</keyword>
<dbReference type="STRING" id="1079.BVIR_1298"/>
<dbReference type="InterPro" id="IPR038740">
    <property type="entry name" value="BioF2-like_GNAT_dom"/>
</dbReference>
<dbReference type="PATRIC" id="fig|1079.6.peg.1349"/>
<evidence type="ECO:0000313" key="3">
    <source>
        <dbReference type="Proteomes" id="UP000065734"/>
    </source>
</evidence>
<dbReference type="InterPro" id="IPR016181">
    <property type="entry name" value="Acyl_CoA_acyltransferase"/>
</dbReference>
<dbReference type="RefSeq" id="WP_082416776.1">
    <property type="nucleotide sequence ID" value="NZ_AP014854.2"/>
</dbReference>
<dbReference type="KEGG" id="bvr:BVIR_1298"/>
<accession>A0A0P0JAX0</accession>
<dbReference type="Proteomes" id="UP000065734">
    <property type="component" value="Chromosome I"/>
</dbReference>
<feature type="domain" description="BioF2-like acetyltransferase" evidence="1">
    <location>
        <begin position="203"/>
        <end position="351"/>
    </location>
</feature>
<gene>
    <name evidence="2" type="ORF">BVIRIDIS_07430</name>
</gene>
<dbReference type="OrthoDB" id="8193702at2"/>
<dbReference type="Pfam" id="PF13480">
    <property type="entry name" value="Acetyltransf_6"/>
    <property type="match status" value="1"/>
</dbReference>
<evidence type="ECO:0000313" key="2">
    <source>
        <dbReference type="EMBL" id="CUU41748.1"/>
    </source>
</evidence>
<dbReference type="AlphaFoldDB" id="A0A0P0JAX0"/>
<sequence length="417" mass="45873">MDLREDNCVTLGSTEATLPCRSAAVATGSSALAELRIFTNLAAAEPMWRALEREVVFPACQRFDILALWLRHVGTLAGVEPMIVIGFDGTGRPSMLWPLGRRRVGPFWVAEPLGGTHVNYNFGLWRKSLAESLDAAAVADLLARIAKLGVRVDVLAIERQPSAWDGVTNPLRLLPHQPAPSYGWRAQLESDPAAYLARLMSPDTRHNFRRKERKLARNPGYRYHRTETPEEAARAIDAYFAQKAARLRRAGIANVFAEPGVEAFLRAAVQHGLSDGRPLLECHVLECDTEVIAFCGVLRDDRRVSALLLSITGSENARWSPGVVLLIHLVSECCAAGYDWFDLGVGEAGYKGWFCDEAEALFDSFLPLTLSGGVLAAGRAGQNALKRRIKQSPRLWATVQSVRRRLFGAGCSAEETR</sequence>
<evidence type="ECO:0000259" key="1">
    <source>
        <dbReference type="Pfam" id="PF13480"/>
    </source>
</evidence>
<name>A0A0P0JAX0_BLAVI</name>